<reference evidence="2 3" key="1">
    <citation type="submission" date="2015-01" db="EMBL/GenBank/DDBJ databases">
        <title>Draft genome sequence of Pedobacter sp. NL19 isolated from sludge of an effluent treatment pond in an abandoned uranium mine.</title>
        <authorList>
            <person name="Santos T."/>
            <person name="Caetano T."/>
            <person name="Covas C."/>
            <person name="Cruz A."/>
            <person name="Mendo S."/>
        </authorList>
    </citation>
    <scope>NUCLEOTIDE SEQUENCE [LARGE SCALE GENOMIC DNA]</scope>
    <source>
        <strain evidence="2 3">NL19</strain>
    </source>
</reference>
<sequence length="112" mass="12065">MKNIILTAAALLAITGISTVKASEIKAPIAITLNVDSTQKMQQDSTQKVPVKLEELPAPVTTTLKADAYKDWKATDAFLVTAADKSQYYLVNVAKGTEKAFIKINKDGVVVQ</sequence>
<feature type="signal peptide" evidence="1">
    <location>
        <begin position="1"/>
        <end position="22"/>
    </location>
</feature>
<protein>
    <submittedName>
        <fullName evidence="2">Uncharacterized protein</fullName>
    </submittedName>
</protein>
<dbReference type="OrthoDB" id="894202at2"/>
<dbReference type="Proteomes" id="UP000032049">
    <property type="component" value="Unassembled WGS sequence"/>
</dbReference>
<feature type="chain" id="PRO_5002222549" evidence="1">
    <location>
        <begin position="23"/>
        <end position="112"/>
    </location>
</feature>
<dbReference type="EMBL" id="JXRA01000065">
    <property type="protein sequence ID" value="KIO76335.1"/>
    <property type="molecule type" value="Genomic_DNA"/>
</dbReference>
<comment type="caution">
    <text evidence="2">The sequence shown here is derived from an EMBL/GenBank/DDBJ whole genome shotgun (WGS) entry which is preliminary data.</text>
</comment>
<evidence type="ECO:0000313" key="3">
    <source>
        <dbReference type="Proteomes" id="UP000032049"/>
    </source>
</evidence>
<keyword evidence="3" id="KW-1185">Reference proteome</keyword>
<dbReference type="SUPFAM" id="SSF160574">
    <property type="entry name" value="BT0923-like"/>
    <property type="match status" value="1"/>
</dbReference>
<dbReference type="AlphaFoldDB" id="A0A0D0GJN6"/>
<dbReference type="RefSeq" id="WP_041883193.1">
    <property type="nucleotide sequence ID" value="NZ_CP157278.1"/>
</dbReference>
<evidence type="ECO:0000313" key="2">
    <source>
        <dbReference type="EMBL" id="KIO76335.1"/>
    </source>
</evidence>
<accession>A0A0D0GJN6</accession>
<proteinExistence type="predicted"/>
<gene>
    <name evidence="2" type="ORF">TH53_15375</name>
</gene>
<name>A0A0D0GJN6_9SPHI</name>
<dbReference type="Gene3D" id="3.10.450.360">
    <property type="match status" value="1"/>
</dbReference>
<keyword evidence="1" id="KW-0732">Signal</keyword>
<organism evidence="2 3">
    <name type="scientific">Pedobacter lusitanus</name>
    <dbReference type="NCBI Taxonomy" id="1503925"/>
    <lineage>
        <taxon>Bacteria</taxon>
        <taxon>Pseudomonadati</taxon>
        <taxon>Bacteroidota</taxon>
        <taxon>Sphingobacteriia</taxon>
        <taxon>Sphingobacteriales</taxon>
        <taxon>Sphingobacteriaceae</taxon>
        <taxon>Pedobacter</taxon>
    </lineage>
</organism>
<evidence type="ECO:0000256" key="1">
    <source>
        <dbReference type="SAM" id="SignalP"/>
    </source>
</evidence>